<dbReference type="FunCoup" id="A0A6I8N6L4">
    <property type="interactions" value="224"/>
</dbReference>
<dbReference type="GO" id="GO:0005179">
    <property type="term" value="F:hormone activity"/>
    <property type="evidence" value="ECO:0000318"/>
    <property type="project" value="GO_Central"/>
</dbReference>
<sequence>MPLLGVLCAGLVAWALARYSDDQCSWTGSGLSQKGDLVEQLTLHCAEGSVEWLYPAGALRLTLSPRPPPPRRLLACIRPADTFRGAQVYLERAGVLELLLEESAAGGSRAGPAGGRCFAWEPWEKVALFLLAAPHRDISRRVAAFRYELRDDGHPRRPLFSGGLGVEGTCRPCNDTEVLTAACTSDFVLRGTIRDVRHDLELQEAVISVGAALIHRQKLPLFQPAGWRAGTIRTPLRCGVRPGPGTFLFTGWGHFGQAWLGCAPRYRDFRRLYEEARAARRNPCELGLG</sequence>
<name>A0A6I8N6L4_ORNAN</name>
<proteinExistence type="inferred from homology"/>
<feature type="signal peptide" evidence="6">
    <location>
        <begin position="1"/>
        <end position="17"/>
    </location>
</feature>
<evidence type="ECO:0000313" key="8">
    <source>
        <dbReference type="Proteomes" id="UP000002279"/>
    </source>
</evidence>
<dbReference type="PANTHER" id="PTHR28593">
    <property type="entry name" value="METEORIN-LIKE PROTEIN"/>
    <property type="match status" value="1"/>
</dbReference>
<dbReference type="Ensembl" id="ENSOANT00000064848.1">
    <property type="protein sequence ID" value="ENSOANP00000036611.1"/>
    <property type="gene ID" value="ENSOANG00000037561.1"/>
</dbReference>
<feature type="chain" id="PRO_5026298364" evidence="6">
    <location>
        <begin position="18"/>
        <end position="289"/>
    </location>
</feature>
<evidence type="ECO:0000313" key="7">
    <source>
        <dbReference type="Ensembl" id="ENSOANP00000036611.1"/>
    </source>
</evidence>
<dbReference type="GO" id="GO:0050772">
    <property type="term" value="P:positive regulation of axonogenesis"/>
    <property type="evidence" value="ECO:0000318"/>
    <property type="project" value="GO_Central"/>
</dbReference>
<keyword evidence="8" id="KW-1185">Reference proteome</keyword>
<dbReference type="KEGG" id="oaa:100081902"/>
<dbReference type="OrthoDB" id="6092325at2759"/>
<dbReference type="CTD" id="79006"/>
<dbReference type="GO" id="GO:0005615">
    <property type="term" value="C:extracellular space"/>
    <property type="evidence" value="ECO:0000318"/>
    <property type="project" value="GO_Central"/>
</dbReference>
<reference evidence="7 8" key="1">
    <citation type="journal article" date="2008" name="Nature">
        <title>Genome analysis of the platypus reveals unique signatures of evolution.</title>
        <authorList>
            <person name="Warren W.C."/>
            <person name="Hillier L.W."/>
            <person name="Marshall Graves J.A."/>
            <person name="Birney E."/>
            <person name="Ponting C.P."/>
            <person name="Grutzner F."/>
            <person name="Belov K."/>
            <person name="Miller W."/>
            <person name="Clarke L."/>
            <person name="Chinwalla A.T."/>
            <person name="Yang S.P."/>
            <person name="Heger A."/>
            <person name="Locke D.P."/>
            <person name="Miethke P."/>
            <person name="Waters P.D."/>
            <person name="Veyrunes F."/>
            <person name="Fulton L."/>
            <person name="Fulton B."/>
            <person name="Graves T."/>
            <person name="Wallis J."/>
            <person name="Puente X.S."/>
            <person name="Lopez-Otin C."/>
            <person name="Ordonez G.R."/>
            <person name="Eichler E.E."/>
            <person name="Chen L."/>
            <person name="Cheng Z."/>
            <person name="Deakin J.E."/>
            <person name="Alsop A."/>
            <person name="Thompson K."/>
            <person name="Kirby P."/>
            <person name="Papenfuss A.T."/>
            <person name="Wakefield M.J."/>
            <person name="Olender T."/>
            <person name="Lancet D."/>
            <person name="Huttley G.A."/>
            <person name="Smit A.F."/>
            <person name="Pask A."/>
            <person name="Temple-Smith P."/>
            <person name="Batzer M.A."/>
            <person name="Walker J.A."/>
            <person name="Konkel M.K."/>
            <person name="Harris R.S."/>
            <person name="Whittington C.M."/>
            <person name="Wong E.S."/>
            <person name="Gemmell N.J."/>
            <person name="Buschiazzo E."/>
            <person name="Vargas Jentzsch I.M."/>
            <person name="Merkel A."/>
            <person name="Schmitz J."/>
            <person name="Zemann A."/>
            <person name="Churakov G."/>
            <person name="Kriegs J.O."/>
            <person name="Brosius J."/>
            <person name="Murchison E.P."/>
            <person name="Sachidanandam R."/>
            <person name="Smith C."/>
            <person name="Hannon G.J."/>
            <person name="Tsend-Ayush E."/>
            <person name="McMillan D."/>
            <person name="Attenborough R."/>
            <person name="Rens W."/>
            <person name="Ferguson-Smith M."/>
            <person name="Lefevre C.M."/>
            <person name="Sharp J.A."/>
            <person name="Nicholas K.R."/>
            <person name="Ray D.A."/>
            <person name="Kube M."/>
            <person name="Reinhardt R."/>
            <person name="Pringle T.H."/>
            <person name="Taylor J."/>
            <person name="Jones R.C."/>
            <person name="Nixon B."/>
            <person name="Dacheux J.L."/>
            <person name="Niwa H."/>
            <person name="Sekita Y."/>
            <person name="Huang X."/>
            <person name="Stark A."/>
            <person name="Kheradpour P."/>
            <person name="Kellis M."/>
            <person name="Flicek P."/>
            <person name="Chen Y."/>
            <person name="Webber C."/>
            <person name="Hardison R."/>
            <person name="Nelson J."/>
            <person name="Hallsworth-Pepin K."/>
            <person name="Delehaunty K."/>
            <person name="Markovic C."/>
            <person name="Minx P."/>
            <person name="Feng Y."/>
            <person name="Kremitzki C."/>
            <person name="Mitreva M."/>
            <person name="Glasscock J."/>
            <person name="Wylie T."/>
            <person name="Wohldmann P."/>
            <person name="Thiru P."/>
            <person name="Nhan M.N."/>
            <person name="Pohl C.S."/>
            <person name="Smith S.M."/>
            <person name="Hou S."/>
            <person name="Nefedov M."/>
            <person name="de Jong P.J."/>
            <person name="Renfree M.B."/>
            <person name="Mardis E.R."/>
            <person name="Wilson R.K."/>
        </authorList>
    </citation>
    <scope>NUCLEOTIDE SEQUENCE [LARGE SCALE GENOMIC DNA]</scope>
    <source>
        <strain evidence="7 8">Glennie</strain>
    </source>
</reference>
<dbReference type="Bgee" id="ENSOANG00000037561">
    <property type="expression patterns" value="Expressed in fibroblast and 6 other cell types or tissues"/>
</dbReference>
<protein>
    <submittedName>
        <fullName evidence="7">Meteorin, glial cell differentiation regulator</fullName>
    </submittedName>
</protein>
<keyword evidence="5" id="KW-1015">Disulfide bond</keyword>
<evidence type="ECO:0000256" key="3">
    <source>
        <dbReference type="ARBA" id="ARBA00022525"/>
    </source>
</evidence>
<keyword evidence="3" id="KW-0964">Secreted</keyword>
<evidence type="ECO:0000256" key="2">
    <source>
        <dbReference type="ARBA" id="ARBA00005669"/>
    </source>
</evidence>
<organism evidence="7 8">
    <name type="scientific">Ornithorhynchus anatinus</name>
    <name type="common">Duckbill platypus</name>
    <dbReference type="NCBI Taxonomy" id="9258"/>
    <lineage>
        <taxon>Eukaryota</taxon>
        <taxon>Metazoa</taxon>
        <taxon>Chordata</taxon>
        <taxon>Craniata</taxon>
        <taxon>Vertebrata</taxon>
        <taxon>Euteleostomi</taxon>
        <taxon>Mammalia</taxon>
        <taxon>Monotremata</taxon>
        <taxon>Ornithorhynchidae</taxon>
        <taxon>Ornithorhynchus</taxon>
    </lineage>
</organism>
<evidence type="ECO:0000256" key="1">
    <source>
        <dbReference type="ARBA" id="ARBA00004613"/>
    </source>
</evidence>
<dbReference type="OMA" id="VHWGPRE"/>
<dbReference type="GO" id="GO:0010001">
    <property type="term" value="P:glial cell differentiation"/>
    <property type="evidence" value="ECO:0000318"/>
    <property type="project" value="GO_Central"/>
</dbReference>
<dbReference type="Proteomes" id="UP000002279">
    <property type="component" value="Chromosome 2"/>
</dbReference>
<dbReference type="PANTHER" id="PTHR28593:SF2">
    <property type="entry name" value="METEORIN"/>
    <property type="match status" value="1"/>
</dbReference>
<reference evidence="7" key="2">
    <citation type="submission" date="2025-08" db="UniProtKB">
        <authorList>
            <consortium name="Ensembl"/>
        </authorList>
    </citation>
    <scope>IDENTIFICATION</scope>
    <source>
        <strain evidence="7">Glennie</strain>
    </source>
</reference>
<accession>A0A6I8N6L4</accession>
<dbReference type="GeneID" id="100081902"/>
<evidence type="ECO:0000256" key="6">
    <source>
        <dbReference type="SAM" id="SignalP"/>
    </source>
</evidence>
<evidence type="ECO:0000256" key="4">
    <source>
        <dbReference type="ARBA" id="ARBA00022729"/>
    </source>
</evidence>
<keyword evidence="4 6" id="KW-0732">Signal</keyword>
<comment type="similarity">
    <text evidence="2">Belongs to the meteorin family.</text>
</comment>
<reference evidence="7" key="3">
    <citation type="submission" date="2025-09" db="UniProtKB">
        <authorList>
            <consortium name="Ensembl"/>
        </authorList>
    </citation>
    <scope>IDENTIFICATION</scope>
    <source>
        <strain evidence="7">Glennie</strain>
    </source>
</reference>
<gene>
    <name evidence="7" type="primary">METRN</name>
</gene>
<dbReference type="RefSeq" id="XP_028913787.1">
    <property type="nucleotide sequence ID" value="XM_029057954.1"/>
</dbReference>
<dbReference type="InParanoid" id="A0A6I8N6L4"/>
<dbReference type="AlphaFoldDB" id="A0A6I8N6L4"/>
<comment type="subcellular location">
    <subcellularLocation>
        <location evidence="1">Secreted</location>
    </subcellularLocation>
</comment>
<dbReference type="InterPro" id="IPR051998">
    <property type="entry name" value="Meteorin-like"/>
</dbReference>
<dbReference type="GeneTree" id="ENSGT00390000001390"/>
<evidence type="ECO:0000256" key="5">
    <source>
        <dbReference type="ARBA" id="ARBA00023157"/>
    </source>
</evidence>